<evidence type="ECO:0000313" key="3">
    <source>
        <dbReference type="EMBL" id="KAH6825688.1"/>
    </source>
</evidence>
<keyword evidence="4" id="KW-1185">Reference proteome</keyword>
<dbReference type="PANTHER" id="PTHR10302:SF23">
    <property type="entry name" value="PROTEIN OSB4, CHLOROPLASTIC"/>
    <property type="match status" value="1"/>
</dbReference>
<dbReference type="GO" id="GO:0006264">
    <property type="term" value="P:mitochondrial DNA replication"/>
    <property type="evidence" value="ECO:0007669"/>
    <property type="project" value="TreeGrafter"/>
</dbReference>
<dbReference type="SUPFAM" id="SSF50249">
    <property type="entry name" value="Nucleic acid-binding proteins"/>
    <property type="match status" value="1"/>
</dbReference>
<protein>
    <submittedName>
        <fullName evidence="3">Uncharacterized protein</fullName>
    </submittedName>
</protein>
<dbReference type="GO" id="GO:0042645">
    <property type="term" value="C:mitochondrial nucleoid"/>
    <property type="evidence" value="ECO:0007669"/>
    <property type="project" value="TreeGrafter"/>
</dbReference>
<dbReference type="AlphaFoldDB" id="A0AAD4J1Y5"/>
<dbReference type="PANTHER" id="PTHR10302">
    <property type="entry name" value="SINGLE-STRANDED DNA-BINDING PROTEIN"/>
    <property type="match status" value="1"/>
</dbReference>
<evidence type="ECO:0000313" key="4">
    <source>
        <dbReference type="Proteomes" id="UP001190926"/>
    </source>
</evidence>
<dbReference type="PROSITE" id="PS50935">
    <property type="entry name" value="SSB"/>
    <property type="match status" value="1"/>
</dbReference>
<accession>A0AAD4J1Y5</accession>
<dbReference type="Gene3D" id="2.40.50.140">
    <property type="entry name" value="Nucleic acid-binding proteins"/>
    <property type="match status" value="1"/>
</dbReference>
<dbReference type="InterPro" id="IPR011344">
    <property type="entry name" value="ssDNA-bd"/>
</dbReference>
<sequence>MKKETEEVLASVWPKPQPIPYRAKIANFVNLIGNVKVPARFETDSDGKHLTSTVISLGIEGERRSRSLSIPVVFEGELAHVVACHVKENDRVFVSGQLSESAGKFHVVAENINFVLDKKKTRKTKLAGVELELELECDSDSDSSAKGKSSASSLTIESNAAVPLYEAQSVAVESGNSNTVSSNQVLWDLWMNLVKNPVKWWDYRGHKSNGLVKERFPDFKHKGSGEPLWITSAPKWILPALGKLEFDVKEMKLDKERKQNANNLDDSWKNLVENPGKWWDNRARKKNSKAPDFRHKETGDALWLNTSPDWALSKLPPVN</sequence>
<name>A0AAD4J1Y5_PERFH</name>
<organism evidence="3 4">
    <name type="scientific">Perilla frutescens var. hirtella</name>
    <name type="common">Perilla citriodora</name>
    <name type="synonym">Perilla setoyensis</name>
    <dbReference type="NCBI Taxonomy" id="608512"/>
    <lineage>
        <taxon>Eukaryota</taxon>
        <taxon>Viridiplantae</taxon>
        <taxon>Streptophyta</taxon>
        <taxon>Embryophyta</taxon>
        <taxon>Tracheophyta</taxon>
        <taxon>Spermatophyta</taxon>
        <taxon>Magnoliopsida</taxon>
        <taxon>eudicotyledons</taxon>
        <taxon>Gunneridae</taxon>
        <taxon>Pentapetalae</taxon>
        <taxon>asterids</taxon>
        <taxon>lamiids</taxon>
        <taxon>Lamiales</taxon>
        <taxon>Lamiaceae</taxon>
        <taxon>Nepetoideae</taxon>
        <taxon>Elsholtzieae</taxon>
        <taxon>Perilla</taxon>
    </lineage>
</organism>
<comment type="caution">
    <text evidence="3">The sequence shown here is derived from an EMBL/GenBank/DDBJ whole genome shotgun (WGS) entry which is preliminary data.</text>
</comment>
<dbReference type="EMBL" id="SDAM02000173">
    <property type="protein sequence ID" value="KAH6825688.1"/>
    <property type="molecule type" value="Genomic_DNA"/>
</dbReference>
<evidence type="ECO:0000256" key="2">
    <source>
        <dbReference type="PROSITE-ProRule" id="PRU00252"/>
    </source>
</evidence>
<proteinExistence type="predicted"/>
<keyword evidence="1 2" id="KW-0238">DNA-binding</keyword>
<dbReference type="InterPro" id="IPR012340">
    <property type="entry name" value="NA-bd_OB-fold"/>
</dbReference>
<dbReference type="GO" id="GO:0003697">
    <property type="term" value="F:single-stranded DNA binding"/>
    <property type="evidence" value="ECO:0007669"/>
    <property type="project" value="InterPro"/>
</dbReference>
<evidence type="ECO:0000256" key="1">
    <source>
        <dbReference type="ARBA" id="ARBA00023125"/>
    </source>
</evidence>
<dbReference type="Proteomes" id="UP001190926">
    <property type="component" value="Unassembled WGS sequence"/>
</dbReference>
<dbReference type="InterPro" id="IPR000424">
    <property type="entry name" value="Primosome_PriB/ssb"/>
</dbReference>
<reference evidence="3 4" key="1">
    <citation type="journal article" date="2021" name="Nat. Commun.">
        <title>Incipient diploidization of the medicinal plant Perilla within 10,000 years.</title>
        <authorList>
            <person name="Zhang Y."/>
            <person name="Shen Q."/>
            <person name="Leng L."/>
            <person name="Zhang D."/>
            <person name="Chen S."/>
            <person name="Shi Y."/>
            <person name="Ning Z."/>
            <person name="Chen S."/>
        </authorList>
    </citation>
    <scope>NUCLEOTIDE SEQUENCE [LARGE SCALE GENOMIC DNA]</scope>
    <source>
        <strain evidence="4">cv. PC099</strain>
    </source>
</reference>
<gene>
    <name evidence="3" type="ORF">C2S53_002312</name>
</gene>